<keyword evidence="1" id="KW-0812">Transmembrane</keyword>
<dbReference type="GO" id="GO:0051301">
    <property type="term" value="P:cell division"/>
    <property type="evidence" value="ECO:0007669"/>
    <property type="project" value="UniProtKB-KW"/>
</dbReference>
<organism evidence="2 3">
    <name type="scientific">Prosthecobacter debontii</name>
    <dbReference type="NCBI Taxonomy" id="48467"/>
    <lineage>
        <taxon>Bacteria</taxon>
        <taxon>Pseudomonadati</taxon>
        <taxon>Verrucomicrobiota</taxon>
        <taxon>Verrucomicrobiia</taxon>
        <taxon>Verrucomicrobiales</taxon>
        <taxon>Verrucomicrobiaceae</taxon>
        <taxon>Prosthecobacter</taxon>
    </lineage>
</organism>
<gene>
    <name evidence="2" type="ORF">SAMN02745166_03133</name>
</gene>
<evidence type="ECO:0000313" key="2">
    <source>
        <dbReference type="EMBL" id="SKB00389.1"/>
    </source>
</evidence>
<keyword evidence="2" id="KW-0132">Cell division</keyword>
<dbReference type="Proteomes" id="UP000190774">
    <property type="component" value="Unassembled WGS sequence"/>
</dbReference>
<accession>A0A1T4YF42</accession>
<keyword evidence="2" id="KW-0131">Cell cycle</keyword>
<feature type="transmembrane region" description="Helical" evidence="1">
    <location>
        <begin position="22"/>
        <end position="43"/>
    </location>
</feature>
<dbReference type="STRING" id="48467.SAMN02745166_03133"/>
<keyword evidence="1" id="KW-0472">Membrane</keyword>
<sequence length="110" mass="13246">MEYQEYPIEHERPQQAERWLRALVRLGKFCLLLLAVPVVIAIYKKPLAEQNAMRQKLASMQVQRDTLKGERDKLLRQVEWIKTDPNYLEIRARDHENMHKKGEYVIRFVE</sequence>
<protein>
    <submittedName>
        <fullName evidence="2">Cell division protein FtsB</fullName>
    </submittedName>
</protein>
<evidence type="ECO:0000256" key="1">
    <source>
        <dbReference type="SAM" id="Phobius"/>
    </source>
</evidence>
<dbReference type="Pfam" id="PF04977">
    <property type="entry name" value="DivIC"/>
    <property type="match status" value="1"/>
</dbReference>
<dbReference type="RefSeq" id="WP_078814326.1">
    <property type="nucleotide sequence ID" value="NZ_FUYE01000010.1"/>
</dbReference>
<dbReference type="OrthoDB" id="196829at2"/>
<evidence type="ECO:0000313" key="3">
    <source>
        <dbReference type="Proteomes" id="UP000190774"/>
    </source>
</evidence>
<keyword evidence="1" id="KW-1133">Transmembrane helix</keyword>
<keyword evidence="3" id="KW-1185">Reference proteome</keyword>
<name>A0A1T4YF42_9BACT</name>
<proteinExistence type="predicted"/>
<dbReference type="EMBL" id="FUYE01000010">
    <property type="protein sequence ID" value="SKB00389.1"/>
    <property type="molecule type" value="Genomic_DNA"/>
</dbReference>
<dbReference type="AlphaFoldDB" id="A0A1T4YF42"/>
<dbReference type="InterPro" id="IPR007060">
    <property type="entry name" value="FtsL/DivIC"/>
</dbReference>
<reference evidence="3" key="1">
    <citation type="submission" date="2017-02" db="EMBL/GenBank/DDBJ databases">
        <authorList>
            <person name="Varghese N."/>
            <person name="Submissions S."/>
        </authorList>
    </citation>
    <scope>NUCLEOTIDE SEQUENCE [LARGE SCALE GENOMIC DNA]</scope>
    <source>
        <strain evidence="3">ATCC 700200</strain>
    </source>
</reference>